<name>A0A3Q8X5E3_9BACL</name>
<reference evidence="8" key="1">
    <citation type="submission" date="2018-12" db="EMBL/GenBank/DDBJ databases">
        <title>Genome sequence of Peanibacillus sp.</title>
        <authorList>
            <person name="Subramani G."/>
            <person name="Srinivasan S."/>
            <person name="Kim M.K."/>
        </authorList>
    </citation>
    <scope>NUCLEOTIDE SEQUENCE [LARGE SCALE GENOMIC DNA]</scope>
    <source>
        <strain evidence="8">18JY67-1</strain>
    </source>
</reference>
<feature type="transmembrane region" description="Helical" evidence="5">
    <location>
        <begin position="488"/>
        <end position="505"/>
    </location>
</feature>
<organism evidence="7 8">
    <name type="scientific">Paenibacillus albus</name>
    <dbReference type="NCBI Taxonomy" id="2495582"/>
    <lineage>
        <taxon>Bacteria</taxon>
        <taxon>Bacillati</taxon>
        <taxon>Bacillota</taxon>
        <taxon>Bacilli</taxon>
        <taxon>Bacillales</taxon>
        <taxon>Paenibacillaceae</taxon>
        <taxon>Paenibacillus</taxon>
    </lineage>
</organism>
<feature type="transmembrane region" description="Helical" evidence="5">
    <location>
        <begin position="354"/>
        <end position="373"/>
    </location>
</feature>
<keyword evidence="2 5" id="KW-0812">Transmembrane</keyword>
<evidence type="ECO:0000313" key="7">
    <source>
        <dbReference type="EMBL" id="AZN40033.1"/>
    </source>
</evidence>
<evidence type="ECO:0000256" key="3">
    <source>
        <dbReference type="ARBA" id="ARBA00022989"/>
    </source>
</evidence>
<evidence type="ECO:0000256" key="1">
    <source>
        <dbReference type="ARBA" id="ARBA00004141"/>
    </source>
</evidence>
<dbReference type="Proteomes" id="UP000272528">
    <property type="component" value="Chromosome"/>
</dbReference>
<dbReference type="PANTHER" id="PTHR37422">
    <property type="entry name" value="TEICHURONIC ACID BIOSYNTHESIS PROTEIN TUAE"/>
    <property type="match status" value="1"/>
</dbReference>
<evidence type="ECO:0000256" key="2">
    <source>
        <dbReference type="ARBA" id="ARBA00022692"/>
    </source>
</evidence>
<feature type="transmembrane region" description="Helical" evidence="5">
    <location>
        <begin position="517"/>
        <end position="537"/>
    </location>
</feature>
<feature type="transmembrane region" description="Helical" evidence="5">
    <location>
        <begin position="439"/>
        <end position="460"/>
    </location>
</feature>
<accession>A0A3Q8X5E3</accession>
<feature type="transmembrane region" description="Helical" evidence="5">
    <location>
        <begin position="194"/>
        <end position="211"/>
    </location>
</feature>
<feature type="transmembrane region" description="Helical" evidence="5">
    <location>
        <begin position="118"/>
        <end position="135"/>
    </location>
</feature>
<feature type="transmembrane region" description="Helical" evidence="5">
    <location>
        <begin position="147"/>
        <end position="174"/>
    </location>
</feature>
<evidence type="ECO:0000256" key="4">
    <source>
        <dbReference type="ARBA" id="ARBA00023136"/>
    </source>
</evidence>
<comment type="subcellular location">
    <subcellularLocation>
        <location evidence="1">Membrane</location>
        <topology evidence="1">Multi-pass membrane protein</topology>
    </subcellularLocation>
</comment>
<proteinExistence type="predicted"/>
<keyword evidence="3 5" id="KW-1133">Transmembrane helix</keyword>
<protein>
    <recommendedName>
        <fullName evidence="6">O-antigen ligase-related domain-containing protein</fullName>
    </recommendedName>
</protein>
<feature type="transmembrane region" description="Helical" evidence="5">
    <location>
        <begin position="290"/>
        <end position="313"/>
    </location>
</feature>
<dbReference type="Pfam" id="PF04932">
    <property type="entry name" value="Wzy_C"/>
    <property type="match status" value="1"/>
</dbReference>
<feature type="domain" description="O-antigen ligase-related" evidence="6">
    <location>
        <begin position="336"/>
        <end position="450"/>
    </location>
</feature>
<feature type="transmembrane region" description="Helical" evidence="5">
    <location>
        <begin position="325"/>
        <end position="347"/>
    </location>
</feature>
<evidence type="ECO:0000256" key="5">
    <source>
        <dbReference type="SAM" id="Phobius"/>
    </source>
</evidence>
<feature type="transmembrane region" description="Helical" evidence="5">
    <location>
        <begin position="87"/>
        <end position="106"/>
    </location>
</feature>
<evidence type="ECO:0000313" key="8">
    <source>
        <dbReference type="Proteomes" id="UP000272528"/>
    </source>
</evidence>
<dbReference type="PANTHER" id="PTHR37422:SF13">
    <property type="entry name" value="LIPOPOLYSACCHARIDE BIOSYNTHESIS PROTEIN PA4999-RELATED"/>
    <property type="match status" value="1"/>
</dbReference>
<feature type="transmembrane region" description="Helical" evidence="5">
    <location>
        <begin position="467"/>
        <end position="482"/>
    </location>
</feature>
<evidence type="ECO:0000259" key="6">
    <source>
        <dbReference type="Pfam" id="PF04932"/>
    </source>
</evidence>
<keyword evidence="4 5" id="KW-0472">Membrane</keyword>
<dbReference type="AlphaFoldDB" id="A0A3Q8X5E3"/>
<keyword evidence="8" id="KW-1185">Reference proteome</keyword>
<feature type="transmembrane region" description="Helical" evidence="5">
    <location>
        <begin position="63"/>
        <end position="80"/>
    </location>
</feature>
<dbReference type="KEGG" id="palb:EJC50_10470"/>
<sequence length="719" mass="78470">MKTLCYNWMKKETSIELARKGGITAMRRVGLPVLMALLAGFVLSGCAYTYGMFFDTDFYRWEWLIIVGSAFAVVLHRLFMPKEEMKLTPLYGLLIIALLYVLALAHHPASVLSSLEQAIRWTCYAAFLTAIWTWFNTERHREYLVAALHASGLFVMLGALAGWMGLLSFPNIVLTTSDSRLSAVGSRLAGFMQYPNFLGAVAGAYLMWFLIRTVRSGAALSLAAASAGIVPTALVLLLTESRGAWLVTVMGWLAGLWSVGGKRAELKGATGTTKAKAALARRSANHQMVWLLYSGWMLICTVFAYRMIVGIGTRGEHARGTLEEMAWLIAICTAAVGGFVALHWLLIHVRAKQLSVAAWSGLLAGLASFVLYLPSFTHGRLSGGYETAGARSLFYQDAWLLFRHAPLLGRGGESWRMLFTQVQSQPYVGNEVHSGYIELALDLGLIGLLICAAVGIVMLLPIWRADRIGLVPIGVLLLHAAIDFDMSFGYYWLLLIGFLVCFMGASKREVVGRSKAWRRLGLPAAAVWLAAAAVLGARFDRAVQYREAASAASGTAQAAALRAAFDANPYWTRIRIELAELAPPPERAVLLAAGLRYEPQSVPLLWALGQLAAEQSNVQGAAYYMRLALRYDRFSLDRQTEAVVTLSQLADGMRAAGRLDDARLAADSAVTLFAAYKAQEQEHQALGVNSRKFAVTAASLEAAEQSRQLLLRMGLPAGN</sequence>
<dbReference type="InterPro" id="IPR007016">
    <property type="entry name" value="O-antigen_ligase-rel_domated"/>
</dbReference>
<dbReference type="EMBL" id="CP034437">
    <property type="protein sequence ID" value="AZN40033.1"/>
    <property type="molecule type" value="Genomic_DNA"/>
</dbReference>
<feature type="transmembrane region" description="Helical" evidence="5">
    <location>
        <begin position="218"/>
        <end position="237"/>
    </location>
</feature>
<feature type="transmembrane region" description="Helical" evidence="5">
    <location>
        <begin position="243"/>
        <end position="260"/>
    </location>
</feature>
<dbReference type="OrthoDB" id="1808577at2"/>
<feature type="transmembrane region" description="Helical" evidence="5">
    <location>
        <begin position="29"/>
        <end position="51"/>
    </location>
</feature>
<dbReference type="InterPro" id="IPR051533">
    <property type="entry name" value="WaaL-like"/>
</dbReference>
<gene>
    <name evidence="7" type="ORF">EJC50_10470</name>
</gene>